<dbReference type="Proteomes" id="UP001319080">
    <property type="component" value="Unassembled WGS sequence"/>
</dbReference>
<evidence type="ECO:0000313" key="2">
    <source>
        <dbReference type="Proteomes" id="UP001319080"/>
    </source>
</evidence>
<accession>A0AAP2GTS4</accession>
<dbReference type="AlphaFoldDB" id="A0AAP2GTS4"/>
<comment type="caution">
    <text evidence="1">The sequence shown here is derived from an EMBL/GenBank/DDBJ whole genome shotgun (WGS) entry which is preliminary data.</text>
</comment>
<evidence type="ECO:0000313" key="1">
    <source>
        <dbReference type="EMBL" id="MBT1708583.1"/>
    </source>
</evidence>
<protein>
    <submittedName>
        <fullName evidence="1">Uncharacterized protein</fullName>
    </submittedName>
</protein>
<reference evidence="1 2" key="1">
    <citation type="submission" date="2021-05" db="EMBL/GenBank/DDBJ databases">
        <title>A Polyphasic approach of four new species of the genus Ohtaekwangia: Ohtaekwangia histidinii sp. nov., Ohtaekwangia cretensis sp. nov., Ohtaekwangia indiensis sp. nov., Ohtaekwangia reichenbachii sp. nov. from diverse environment.</title>
        <authorList>
            <person name="Octaviana S."/>
        </authorList>
    </citation>
    <scope>NUCLEOTIDE SEQUENCE [LARGE SCALE GENOMIC DNA]</scope>
    <source>
        <strain evidence="1 2">PWU5</strain>
    </source>
</reference>
<organism evidence="1 2">
    <name type="scientific">Dawidia cretensis</name>
    <dbReference type="NCBI Taxonomy" id="2782350"/>
    <lineage>
        <taxon>Bacteria</taxon>
        <taxon>Pseudomonadati</taxon>
        <taxon>Bacteroidota</taxon>
        <taxon>Cytophagia</taxon>
        <taxon>Cytophagales</taxon>
        <taxon>Chryseotaleaceae</taxon>
        <taxon>Dawidia</taxon>
    </lineage>
</organism>
<keyword evidence="2" id="KW-1185">Reference proteome</keyword>
<dbReference type="EMBL" id="JAHESE010000007">
    <property type="protein sequence ID" value="MBT1708583.1"/>
    <property type="molecule type" value="Genomic_DNA"/>
</dbReference>
<sequence>MVIVVEDEYLYHNKLYDEQGVLIKKERTLDVSIDSVPDKRTQFLVNIHYVDSVTYDSMKGDRGEI</sequence>
<proteinExistence type="predicted"/>
<gene>
    <name evidence="1" type="ORF">KK062_10120</name>
</gene>
<dbReference type="RefSeq" id="WP_254084174.1">
    <property type="nucleotide sequence ID" value="NZ_JAHESE010000007.1"/>
</dbReference>
<name>A0AAP2GTS4_9BACT</name>